<dbReference type="Pfam" id="PF13464">
    <property type="entry name" value="RodZ_C"/>
    <property type="match status" value="1"/>
</dbReference>
<dbReference type="InterPro" id="IPR001387">
    <property type="entry name" value="Cro/C1-type_HTH"/>
</dbReference>
<evidence type="ECO:0000256" key="1">
    <source>
        <dbReference type="SAM" id="Phobius"/>
    </source>
</evidence>
<dbReference type="EMBL" id="SMYL01000001">
    <property type="protein sequence ID" value="TDK68249.1"/>
    <property type="molecule type" value="Genomic_DNA"/>
</dbReference>
<dbReference type="CDD" id="cd00093">
    <property type="entry name" value="HTH_XRE"/>
    <property type="match status" value="1"/>
</dbReference>
<dbReference type="OrthoDB" id="8561330at2"/>
<gene>
    <name evidence="3" type="ORF">E2I14_01495</name>
</gene>
<organism evidence="3 4">
    <name type="scientific">Sapientia aquatica</name>
    <dbReference type="NCBI Taxonomy" id="1549640"/>
    <lineage>
        <taxon>Bacteria</taxon>
        <taxon>Pseudomonadati</taxon>
        <taxon>Pseudomonadota</taxon>
        <taxon>Betaproteobacteria</taxon>
        <taxon>Burkholderiales</taxon>
        <taxon>Oxalobacteraceae</taxon>
        <taxon>Sapientia</taxon>
    </lineage>
</organism>
<dbReference type="GO" id="GO:0003677">
    <property type="term" value="F:DNA binding"/>
    <property type="evidence" value="ECO:0007669"/>
    <property type="project" value="InterPro"/>
</dbReference>
<reference evidence="3 4" key="1">
    <citation type="submission" date="2019-03" db="EMBL/GenBank/DDBJ databases">
        <title>Sapientia aquatica gen. nov., sp. nov., isolated from a crater lake.</title>
        <authorList>
            <person name="Felfoldi T."/>
            <person name="Szabo A."/>
            <person name="Toth E."/>
            <person name="Schumann P."/>
            <person name="Keki Z."/>
            <person name="Marialigeti K."/>
            <person name="Mathe I."/>
        </authorList>
    </citation>
    <scope>NUCLEOTIDE SEQUENCE [LARGE SCALE GENOMIC DNA]</scope>
    <source>
        <strain evidence="3 4">SA-152</strain>
    </source>
</reference>
<name>A0A4R5W5D3_9BURK</name>
<dbReference type="RefSeq" id="WP_133324731.1">
    <property type="nucleotide sequence ID" value="NZ_SMYL01000001.1"/>
</dbReference>
<evidence type="ECO:0000259" key="2">
    <source>
        <dbReference type="SMART" id="SM00530"/>
    </source>
</evidence>
<dbReference type="Pfam" id="PF13413">
    <property type="entry name" value="HTH_25"/>
    <property type="match status" value="1"/>
</dbReference>
<dbReference type="AlphaFoldDB" id="A0A4R5W5D3"/>
<dbReference type="SUPFAM" id="SSF47413">
    <property type="entry name" value="lambda repressor-like DNA-binding domains"/>
    <property type="match status" value="1"/>
</dbReference>
<proteinExistence type="predicted"/>
<dbReference type="SMART" id="SM00530">
    <property type="entry name" value="HTH_XRE"/>
    <property type="match status" value="1"/>
</dbReference>
<dbReference type="PANTHER" id="PTHR34475">
    <property type="match status" value="1"/>
</dbReference>
<sequence length="355" mass="38159">MSEAVKLELVSSIDENQQQQILPKTVGQQLAAARTQLGLSVEQIASQLKWSSRQIAEIEAGNYAVLPDFATLRGFVRTYAKTLKVDAEPLVQQLTVEFSKLPVKVVDRQDLDAPFPTGRMPWLGRQNNHSQWMLGAAFLVFLCLLALFVYRAEVMQVVNKILPVQVEKAPIQAEPIAIVDSAVKEASSNPVAQVDSKVNLEAKVERAEPVSTQPTNLAPAAAIPAPPISNNTIASETAARAQRAIESNKISATTSEEKAIEVKAGTSGLVTEANSAKDGALILSFKQDSWCQIKRADGSVVVSRLYRAGTQEIVNVGGALSMVIGNAPGVEATLRGRRLELVTQNGSNVANLSIK</sequence>
<evidence type="ECO:0000313" key="3">
    <source>
        <dbReference type="EMBL" id="TDK68249.1"/>
    </source>
</evidence>
<keyword evidence="1" id="KW-0812">Transmembrane</keyword>
<keyword evidence="1" id="KW-0472">Membrane</keyword>
<dbReference type="PANTHER" id="PTHR34475:SF1">
    <property type="entry name" value="CYTOSKELETON PROTEIN RODZ"/>
    <property type="match status" value="1"/>
</dbReference>
<dbReference type="Gene3D" id="1.10.260.40">
    <property type="entry name" value="lambda repressor-like DNA-binding domains"/>
    <property type="match status" value="1"/>
</dbReference>
<protein>
    <submittedName>
        <fullName evidence="3">Helix-turn-helix domain-containing protein</fullName>
    </submittedName>
</protein>
<dbReference type="InterPro" id="IPR010982">
    <property type="entry name" value="Lambda_DNA-bd_dom_sf"/>
</dbReference>
<comment type="caution">
    <text evidence="3">The sequence shown here is derived from an EMBL/GenBank/DDBJ whole genome shotgun (WGS) entry which is preliminary data.</text>
</comment>
<dbReference type="InterPro" id="IPR050400">
    <property type="entry name" value="Bact_Cytoskel_RodZ"/>
</dbReference>
<keyword evidence="1" id="KW-1133">Transmembrane helix</keyword>
<dbReference type="InterPro" id="IPR025194">
    <property type="entry name" value="RodZ-like_C"/>
</dbReference>
<feature type="domain" description="HTH cro/C1-type" evidence="2">
    <location>
        <begin position="29"/>
        <end position="86"/>
    </location>
</feature>
<keyword evidence="4" id="KW-1185">Reference proteome</keyword>
<accession>A0A4R5W5D3</accession>
<evidence type="ECO:0000313" key="4">
    <source>
        <dbReference type="Proteomes" id="UP000294829"/>
    </source>
</evidence>
<feature type="transmembrane region" description="Helical" evidence="1">
    <location>
        <begin position="132"/>
        <end position="150"/>
    </location>
</feature>
<dbReference type="Proteomes" id="UP000294829">
    <property type="component" value="Unassembled WGS sequence"/>
</dbReference>